<feature type="chain" id="PRO_5044765305" evidence="1">
    <location>
        <begin position="24"/>
        <end position="84"/>
    </location>
</feature>
<dbReference type="EMBL" id="JANQDX010000018">
    <property type="protein sequence ID" value="KAL0906296.1"/>
    <property type="molecule type" value="Genomic_DNA"/>
</dbReference>
<dbReference type="AlphaFoldDB" id="A0ABD0U2X1"/>
<organism evidence="2 3">
    <name type="scientific">Dendrobium thyrsiflorum</name>
    <name type="common">Pinecone-like raceme dendrobium</name>
    <name type="synonym">Orchid</name>
    <dbReference type="NCBI Taxonomy" id="117978"/>
    <lineage>
        <taxon>Eukaryota</taxon>
        <taxon>Viridiplantae</taxon>
        <taxon>Streptophyta</taxon>
        <taxon>Embryophyta</taxon>
        <taxon>Tracheophyta</taxon>
        <taxon>Spermatophyta</taxon>
        <taxon>Magnoliopsida</taxon>
        <taxon>Liliopsida</taxon>
        <taxon>Asparagales</taxon>
        <taxon>Orchidaceae</taxon>
        <taxon>Epidendroideae</taxon>
        <taxon>Malaxideae</taxon>
        <taxon>Dendrobiinae</taxon>
        <taxon>Dendrobium</taxon>
    </lineage>
</organism>
<sequence length="84" mass="9051">MMERATVASLLVFLSCLLSSSLAVTSGSADGYTITGRIKIDDDVVMVCGFQVIRDDDYDGGGYGEGGRLEVEAVEWKLLWLEGV</sequence>
<evidence type="ECO:0000313" key="3">
    <source>
        <dbReference type="Proteomes" id="UP001552299"/>
    </source>
</evidence>
<evidence type="ECO:0000313" key="2">
    <source>
        <dbReference type="EMBL" id="KAL0906296.1"/>
    </source>
</evidence>
<accession>A0ABD0U2X1</accession>
<proteinExistence type="predicted"/>
<evidence type="ECO:0000256" key="1">
    <source>
        <dbReference type="SAM" id="SignalP"/>
    </source>
</evidence>
<dbReference type="PROSITE" id="PS51257">
    <property type="entry name" value="PROKAR_LIPOPROTEIN"/>
    <property type="match status" value="1"/>
</dbReference>
<protein>
    <submittedName>
        <fullName evidence="2">Uncharacterized protein</fullName>
    </submittedName>
</protein>
<keyword evidence="1" id="KW-0732">Signal</keyword>
<reference evidence="2 3" key="1">
    <citation type="journal article" date="2024" name="Plant Biotechnol. J.">
        <title>Dendrobium thyrsiflorum genome and its molecular insights into genes involved in important horticultural traits.</title>
        <authorList>
            <person name="Chen B."/>
            <person name="Wang J.Y."/>
            <person name="Zheng P.J."/>
            <person name="Li K.L."/>
            <person name="Liang Y.M."/>
            <person name="Chen X.F."/>
            <person name="Zhang C."/>
            <person name="Zhao X."/>
            <person name="He X."/>
            <person name="Zhang G.Q."/>
            <person name="Liu Z.J."/>
            <person name="Xu Q."/>
        </authorList>
    </citation>
    <scope>NUCLEOTIDE SEQUENCE [LARGE SCALE GENOMIC DNA]</scope>
    <source>
        <strain evidence="2">GZMU011</strain>
    </source>
</reference>
<feature type="signal peptide" evidence="1">
    <location>
        <begin position="1"/>
        <end position="23"/>
    </location>
</feature>
<keyword evidence="3" id="KW-1185">Reference proteome</keyword>
<gene>
    <name evidence="2" type="ORF">M5K25_024779</name>
</gene>
<dbReference type="Proteomes" id="UP001552299">
    <property type="component" value="Unassembled WGS sequence"/>
</dbReference>
<name>A0ABD0U2X1_DENTH</name>
<comment type="caution">
    <text evidence="2">The sequence shown here is derived from an EMBL/GenBank/DDBJ whole genome shotgun (WGS) entry which is preliminary data.</text>
</comment>